<evidence type="ECO:0000313" key="18">
    <source>
        <dbReference type="EMBL" id="MCC2231568.1"/>
    </source>
</evidence>
<proteinExistence type="predicted"/>
<comment type="cofactor">
    <cofactor evidence="14 15">
        <name>Ca(2+)</name>
        <dbReference type="ChEBI" id="CHEBI:29108"/>
    </cofactor>
    <text evidence="14 15">Binds 1 Ca(2+) ion per subunit.</text>
</comment>
<feature type="modified residue" description="4-aspartylphosphate" evidence="16">
    <location>
        <position position="56"/>
    </location>
</feature>
<evidence type="ECO:0000256" key="7">
    <source>
        <dbReference type="ARBA" id="ARBA00022969"/>
    </source>
</evidence>
<dbReference type="InterPro" id="IPR039420">
    <property type="entry name" value="WalR-like"/>
</dbReference>
<dbReference type="InterPro" id="IPR012052">
    <property type="entry name" value="Spore_0_A"/>
</dbReference>
<comment type="function">
    <text evidence="13 14">May play the central regulatory role in sporulation. It may be an element of the effector pathway responsible for the activation of sporulation genes in response to nutritional stress. Spo0A may act in concert with spo0H (a sigma factor) to control the expression of some genes that are critical to the sporulation process.</text>
</comment>
<dbReference type="Gene3D" id="1.10.10.10">
    <property type="entry name" value="Winged helix-like DNA-binding domain superfamily/Winged helix DNA-binding domain"/>
    <property type="match status" value="1"/>
</dbReference>
<dbReference type="RefSeq" id="WP_308454089.1">
    <property type="nucleotide sequence ID" value="NZ_JAJEQR010000032.1"/>
</dbReference>
<dbReference type="InterPro" id="IPR036388">
    <property type="entry name" value="WH-like_DNA-bd_sf"/>
</dbReference>
<evidence type="ECO:0000256" key="12">
    <source>
        <dbReference type="ARBA" id="ARBA00023163"/>
    </source>
</evidence>
<sequence>MARWEIVLADDNERTRKELEENFLQDPDFHVIGEAKDGEELLQLIREKTPDLVLLDLVMPKVDGLGVMERTEADTSLKKKPHYIVLTAIGSENITEEAFLLGAEYYMIKPYDLNVIRNRMRNLMERRAIPVSPSTAFSSAAREVVPVSEPAAVTEDLESVVTDMIHDVGVPAHINGYQYLRDAIILSVEDDEMLHSITKLLYPTVAKNYRTTPSRVERAIRHAIEVAWGRGSMDTISRIFGCTINTGKGKPTNSEFIALIADRIRLERRKSG</sequence>
<feature type="domain" description="Response regulatory" evidence="17">
    <location>
        <begin position="5"/>
        <end position="124"/>
    </location>
</feature>
<dbReference type="SUPFAM" id="SSF52172">
    <property type="entry name" value="CheY-like"/>
    <property type="match status" value="1"/>
</dbReference>
<dbReference type="GO" id="GO:0030435">
    <property type="term" value="P:sporulation resulting in formation of a cellular spore"/>
    <property type="evidence" value="ECO:0007669"/>
    <property type="project" value="UniProtKB-UniRule"/>
</dbReference>
<evidence type="ECO:0000256" key="16">
    <source>
        <dbReference type="PROSITE-ProRule" id="PRU00169"/>
    </source>
</evidence>
<keyword evidence="8 14" id="KW-0902">Two-component regulatory system</keyword>
<dbReference type="GO" id="GO:0042173">
    <property type="term" value="P:regulation of sporulation resulting in formation of a cellular spore"/>
    <property type="evidence" value="ECO:0007669"/>
    <property type="project" value="InterPro"/>
</dbReference>
<dbReference type="Proteomes" id="UP001198182">
    <property type="component" value="Unassembled WGS sequence"/>
</dbReference>
<dbReference type="PIRSF" id="PIRSF002937">
    <property type="entry name" value="Res_reg_Spo0A"/>
    <property type="match status" value="1"/>
</dbReference>
<dbReference type="GO" id="GO:0032993">
    <property type="term" value="C:protein-DNA complex"/>
    <property type="evidence" value="ECO:0007669"/>
    <property type="project" value="TreeGrafter"/>
</dbReference>
<evidence type="ECO:0000256" key="9">
    <source>
        <dbReference type="ARBA" id="ARBA00023015"/>
    </source>
</evidence>
<keyword evidence="11 14" id="KW-0010">Activator</keyword>
<feature type="binding site" evidence="15">
    <location>
        <position position="10"/>
    </location>
    <ligand>
        <name>Ca(2+)</name>
        <dbReference type="ChEBI" id="CHEBI:29108"/>
    </ligand>
</feature>
<dbReference type="SUPFAM" id="SSF46894">
    <property type="entry name" value="C-terminal effector domain of the bipartite response regulators"/>
    <property type="match status" value="1"/>
</dbReference>
<comment type="subcellular location">
    <subcellularLocation>
        <location evidence="1 14">Cytoplasm</location>
    </subcellularLocation>
</comment>
<comment type="caution">
    <text evidence="18">The sequence shown here is derived from an EMBL/GenBank/DDBJ whole genome shotgun (WGS) entry which is preliminary data.</text>
</comment>
<dbReference type="PANTHER" id="PTHR48111:SF1">
    <property type="entry name" value="TWO-COMPONENT RESPONSE REGULATOR ORR33"/>
    <property type="match status" value="1"/>
</dbReference>
<keyword evidence="3 14" id="KW-0963">Cytoplasm</keyword>
<dbReference type="GO" id="GO:0005829">
    <property type="term" value="C:cytosol"/>
    <property type="evidence" value="ECO:0007669"/>
    <property type="project" value="TreeGrafter"/>
</dbReference>
<evidence type="ECO:0000256" key="15">
    <source>
        <dbReference type="PIRSR" id="PIRSR002937-1"/>
    </source>
</evidence>
<keyword evidence="9 14" id="KW-0805">Transcription regulation</keyword>
<dbReference type="Pfam" id="PF00072">
    <property type="entry name" value="Response_reg"/>
    <property type="match status" value="1"/>
</dbReference>
<dbReference type="AlphaFoldDB" id="A0AAE3EBB9"/>
<dbReference type="GO" id="GO:0000976">
    <property type="term" value="F:transcription cis-regulatory region binding"/>
    <property type="evidence" value="ECO:0007669"/>
    <property type="project" value="TreeGrafter"/>
</dbReference>
<evidence type="ECO:0000256" key="11">
    <source>
        <dbReference type="ARBA" id="ARBA00023159"/>
    </source>
</evidence>
<dbReference type="PROSITE" id="PS50110">
    <property type="entry name" value="RESPONSE_REGULATORY"/>
    <property type="match status" value="1"/>
</dbReference>
<keyword evidence="4 14" id="KW-0678">Repressor</keyword>
<dbReference type="InterPro" id="IPR011006">
    <property type="entry name" value="CheY-like_superfamily"/>
</dbReference>
<dbReference type="GO" id="GO:0051606">
    <property type="term" value="P:detection of stimulus"/>
    <property type="evidence" value="ECO:0007669"/>
    <property type="project" value="UniProtKB-UniRule"/>
</dbReference>
<accession>A0AAE3EBB9</accession>
<keyword evidence="14 15" id="KW-0479">Metal-binding</keyword>
<evidence type="ECO:0000256" key="3">
    <source>
        <dbReference type="ARBA" id="ARBA00022490"/>
    </source>
</evidence>
<dbReference type="EMBL" id="JAJEQR010000032">
    <property type="protein sequence ID" value="MCC2231568.1"/>
    <property type="molecule type" value="Genomic_DNA"/>
</dbReference>
<evidence type="ECO:0000256" key="6">
    <source>
        <dbReference type="ARBA" id="ARBA00022837"/>
    </source>
</evidence>
<evidence type="ECO:0000256" key="10">
    <source>
        <dbReference type="ARBA" id="ARBA00023125"/>
    </source>
</evidence>
<dbReference type="GO" id="GO:0003700">
    <property type="term" value="F:DNA-binding transcription factor activity"/>
    <property type="evidence" value="ECO:0007669"/>
    <property type="project" value="InterPro"/>
</dbReference>
<dbReference type="SMART" id="SM00448">
    <property type="entry name" value="REC"/>
    <property type="match status" value="1"/>
</dbReference>
<evidence type="ECO:0000259" key="17">
    <source>
        <dbReference type="PROSITE" id="PS50110"/>
    </source>
</evidence>
<dbReference type="GO" id="GO:0000156">
    <property type="term" value="F:phosphorelay response regulator activity"/>
    <property type="evidence" value="ECO:0007669"/>
    <property type="project" value="TreeGrafter"/>
</dbReference>
<dbReference type="InterPro" id="IPR014879">
    <property type="entry name" value="Spo0A_C"/>
</dbReference>
<keyword evidence="10 14" id="KW-0238">DNA-binding</keyword>
<evidence type="ECO:0000256" key="1">
    <source>
        <dbReference type="ARBA" id="ARBA00004496"/>
    </source>
</evidence>
<dbReference type="NCBIfam" id="TIGR02875">
    <property type="entry name" value="spore_0_A"/>
    <property type="match status" value="1"/>
</dbReference>
<evidence type="ECO:0000256" key="5">
    <source>
        <dbReference type="ARBA" id="ARBA00022553"/>
    </source>
</evidence>
<evidence type="ECO:0000313" key="19">
    <source>
        <dbReference type="Proteomes" id="UP001198182"/>
    </source>
</evidence>
<evidence type="ECO:0000256" key="8">
    <source>
        <dbReference type="ARBA" id="ARBA00023012"/>
    </source>
</evidence>
<keyword evidence="12 14" id="KW-0804">Transcription</keyword>
<reference evidence="18" key="1">
    <citation type="submission" date="2021-10" db="EMBL/GenBank/DDBJ databases">
        <title>Anaerobic single-cell dispensing facilitates the cultivation of human gut bacteria.</title>
        <authorList>
            <person name="Afrizal A."/>
        </authorList>
    </citation>
    <scope>NUCLEOTIDE SEQUENCE</scope>
    <source>
        <strain evidence="18">CLA-AA-H215</strain>
    </source>
</reference>
<evidence type="ECO:0000256" key="14">
    <source>
        <dbReference type="PIRNR" id="PIRNR002937"/>
    </source>
</evidence>
<feature type="binding site" evidence="15">
    <location>
        <position position="11"/>
    </location>
    <ligand>
        <name>Ca(2+)</name>
        <dbReference type="ChEBI" id="CHEBI:29108"/>
    </ligand>
</feature>
<dbReference type="InterPro" id="IPR016032">
    <property type="entry name" value="Sig_transdc_resp-reg_C-effctor"/>
</dbReference>
<keyword evidence="5 16" id="KW-0597">Phosphoprotein</keyword>
<dbReference type="InterPro" id="IPR001789">
    <property type="entry name" value="Sig_transdc_resp-reg_receiver"/>
</dbReference>
<evidence type="ECO:0000256" key="4">
    <source>
        <dbReference type="ARBA" id="ARBA00022491"/>
    </source>
</evidence>
<keyword evidence="19" id="KW-1185">Reference proteome</keyword>
<dbReference type="Pfam" id="PF08769">
    <property type="entry name" value="Spo0A_C"/>
    <property type="match status" value="1"/>
</dbReference>
<gene>
    <name evidence="18" type="primary">spo0A</name>
    <name evidence="18" type="ORF">LKD81_11245</name>
</gene>
<evidence type="ECO:0000256" key="13">
    <source>
        <dbReference type="ARBA" id="ARBA00024867"/>
    </source>
</evidence>
<protein>
    <recommendedName>
        <fullName evidence="2 14">Stage 0 sporulation protein A homolog</fullName>
    </recommendedName>
</protein>
<dbReference type="PANTHER" id="PTHR48111">
    <property type="entry name" value="REGULATOR OF RPOS"/>
    <property type="match status" value="1"/>
</dbReference>
<dbReference type="Gene3D" id="3.40.50.2300">
    <property type="match status" value="1"/>
</dbReference>
<organism evidence="18 19">
    <name type="scientific">Hominifimenecus microfluidus</name>
    <dbReference type="NCBI Taxonomy" id="2885348"/>
    <lineage>
        <taxon>Bacteria</taxon>
        <taxon>Bacillati</taxon>
        <taxon>Bacillota</taxon>
        <taxon>Clostridia</taxon>
        <taxon>Lachnospirales</taxon>
        <taxon>Lachnospiraceae</taxon>
        <taxon>Hominifimenecus</taxon>
    </lineage>
</organism>
<evidence type="ECO:0000256" key="2">
    <source>
        <dbReference type="ARBA" id="ARBA00018672"/>
    </source>
</evidence>
<dbReference type="GO" id="GO:0005509">
    <property type="term" value="F:calcium ion binding"/>
    <property type="evidence" value="ECO:0007669"/>
    <property type="project" value="UniProtKB-UniRule"/>
</dbReference>
<feature type="binding site" evidence="15">
    <location>
        <position position="56"/>
    </location>
    <ligand>
        <name>Ca(2+)</name>
        <dbReference type="ChEBI" id="CHEBI:29108"/>
    </ligand>
</feature>
<keyword evidence="6 14" id="KW-0106">Calcium</keyword>
<name>A0AAE3EBB9_9FIRM</name>
<keyword evidence="7 14" id="KW-0749">Sporulation</keyword>